<feature type="region of interest" description="Disordered" evidence="3">
    <location>
        <begin position="1819"/>
        <end position="1881"/>
    </location>
</feature>
<dbReference type="InterPro" id="IPR056372">
    <property type="entry name" value="TPR_DOCK"/>
</dbReference>
<dbReference type="Gene3D" id="1.20.1270.350">
    <property type="entry name" value="Dedicator of cytokinesis N-terminal subdomain"/>
    <property type="match status" value="1"/>
</dbReference>
<sequence length="1881" mass="210252">MDSIGTMASSLPEPRQVGGASASFQTPQAPPSWSPLSQIGRGVAIGRYTPKVQTPVPNIDTPINIGDELYVFEAHVSGKWFRGYIVTPPSAHSTFNQPLPKTKTQNLNNAALKPLDFGVKTGVFPASIVAFREHYDFTPDSQPSSLRDSTVTDSSALSGRINPPAIPALRLGNETPTLASEPLVDDITSVVKEWFNTYVYHHFLFGNYKLVQSIQEAIRDLYDIRRRLMYGLLTKTERIIARKKAVWEIARVTKMLGRGIIVREPATGEIMSGREGPVRLAQEQVLLALAPNYPDHAFVGDISKVATMPKHILVDFRSCSGQIYGRNLSVELYLRTKSQRLTESFKIKIRQDTVLEELSAVLFRDLPISITKDDVYLVATLFEEVPLKGANPSPLSAFTGGAVNAPGSAKTGPMVAQPARPVVSNLPPKQFGRRGVAAGAADVSRLFRMEESIESPFVLRMYATYFAPNEPSDDNRGWGELADRIIRGRTAGVAVTPRAEQIVCTVKEFEAASVHHIENLSQEDSRRAIGFSKSLYINALSENRNDLYLHLGKITLTNAQHNVPDYLLLSVSSASGNKVIKSASNDKRTNVWDSTAAFNNEAMGEMVYVSNFEKDESLIIDLYVSGQHFAQTTMPLWHGNRVWSGKRTINLTRDGATVATVNSIVDFVGNGYNTDVFIDKVLNWRLVYETNGLNDLIATLSKFRSIDVSEFVKFFHDVLDAIFEIISEFNNGNPEHNDLLMQAFVAVVSTLEKVTSRSKDFVYLGNDYLDNRFNYGGLSNVLLQLMERCIRESATQGPQNLINIFRVAEYLARIIALSASIDSNIGKESHAEASLLVRRGLRNTVEALKPIVAKEDKSIVELQFTIVKNTYNWLSSFRHIVSSDELAQLLIELTDNMRTDHEKINVQRLLLIKDLSTSWLYKQSKYRSHLTSYSVKWTLDLWVGDNSAIDNNRREQIRLLCGIFAAQFEIVWPVRMQEPDVCKRYGQLLPLAAKVYTDLLDHFEQSRRLPCTIFSPLFPKTHPFEVRPIDSIVTDAVFDECLMEMGIVFTLLVNIARYSEGSLIDGSLTDEQLSEVAFNLLRACSAMLNSVAFPKTWISLLVLHHDTVLGCLDYLSVLMKRRFIPSPDDAEQFNPNLWYSFLSCILQLAGSEAIAVEYLPEQKRAAIWRISRDIRGRAAVLLRDVWESIGWMATEEDKARFGLSIFGGFQVQMFGGETSLVQEVLNLCLVRHPTAQAAAVHILQSMIVSEWTLNEDLSGLQREVIASLDDIYQKRTYLPESYEKKTFISTLRGTFNADREDEAYPYITRFMDDVDEFLDLQLDLYNIPPGDSFNDDRIFHALNVLSFLKDVDRMEIFSRYVSDIAQWNRGKQNHTQTGLALELLASAYQWSYDIRLEASEHPKFPAQLSFERKEALYEDIIQSYTRGKAFEKAIDATKELIHAYETVAYDFKKLASATRVLGKLYDSVDNVERYSPSYFRVAYIGVGFPRALRDRQFIFEGNTWEKLESIHDRLNKLYPGATIVNSESQAKSDGQYLYVTTVTPEPIDINGPRYASLPASAKEYLARRNMKYFSFSRPLPGNTSQLDLWVEKTIYETYESFPTIVKRSEVRRTTVEKLSPLQNAVKVIEQKTTDLLELETLFKVGKADQAVVSRLDLVLSGAVDSPVNGGVQIYRQFLEDEGLKADPIQSSHITALELAFLEYAATIQRCLSIHGRAVPPSLRPLHQSLMQLFERNFAQELAILSNLDSNENVKELILNSPYASMTDLTKVDSIVSVGTDLSRQTSVSSRFDSSSIASMAPTATAITIGAGSNGTTVSGRNGIAGGSPALAGSPGSGSPGGLGHRAPSSSNSLSSMRSGTRLGNVMSSTNGNRGYDPDHKF</sequence>
<dbReference type="GO" id="GO:0005886">
    <property type="term" value="C:plasma membrane"/>
    <property type="evidence" value="ECO:0007669"/>
    <property type="project" value="TreeGrafter"/>
</dbReference>
<evidence type="ECO:0000313" key="5">
    <source>
        <dbReference type="EMBL" id="CDP36463.1"/>
    </source>
</evidence>
<evidence type="ECO:0000256" key="2">
    <source>
        <dbReference type="PROSITE-ProRule" id="PRU00984"/>
    </source>
</evidence>
<dbReference type="PROSITE" id="PS51651">
    <property type="entry name" value="DOCKER"/>
    <property type="match status" value="1"/>
</dbReference>
<dbReference type="PANTHER" id="PTHR45653:SF10">
    <property type="entry name" value="MYOBLAST CITY, ISOFORM B"/>
    <property type="match status" value="1"/>
</dbReference>
<accession>A0A060T669</accession>
<feature type="region of interest" description="Disordered" evidence="3">
    <location>
        <begin position="1"/>
        <end position="36"/>
    </location>
</feature>
<dbReference type="Pfam" id="PF16172">
    <property type="entry name" value="DOCK_N"/>
    <property type="match status" value="1"/>
</dbReference>
<dbReference type="GO" id="GO:0005085">
    <property type="term" value="F:guanyl-nucleotide exchange factor activity"/>
    <property type="evidence" value="ECO:0007669"/>
    <property type="project" value="InterPro"/>
</dbReference>
<feature type="compositionally biased region" description="Gly residues" evidence="3">
    <location>
        <begin position="1834"/>
        <end position="1843"/>
    </location>
</feature>
<feature type="compositionally biased region" description="Low complexity" evidence="3">
    <location>
        <begin position="1848"/>
        <end position="1858"/>
    </location>
</feature>
<dbReference type="InterPro" id="IPR057500">
    <property type="entry name" value="C2_DCK1_4th"/>
</dbReference>
<dbReference type="InterPro" id="IPR042455">
    <property type="entry name" value="DOCK_N_sub1"/>
</dbReference>
<protein>
    <submittedName>
        <fullName evidence="5">ARAD1B13552p</fullName>
    </submittedName>
</protein>
<proteinExistence type="inferred from homology"/>
<organism evidence="5">
    <name type="scientific">Blastobotrys adeninivorans</name>
    <name type="common">Yeast</name>
    <name type="synonym">Arxula adeninivorans</name>
    <dbReference type="NCBI Taxonomy" id="409370"/>
    <lineage>
        <taxon>Eukaryota</taxon>
        <taxon>Fungi</taxon>
        <taxon>Dikarya</taxon>
        <taxon>Ascomycota</taxon>
        <taxon>Saccharomycotina</taxon>
        <taxon>Dipodascomycetes</taxon>
        <taxon>Dipodascales</taxon>
        <taxon>Trichomonascaceae</taxon>
        <taxon>Blastobotrys</taxon>
    </lineage>
</organism>
<dbReference type="Gene3D" id="1.20.58.740">
    <property type="match status" value="1"/>
</dbReference>
<feature type="domain" description="DOCKER" evidence="4">
    <location>
        <begin position="1348"/>
        <end position="1749"/>
    </location>
</feature>
<dbReference type="Pfam" id="PF20421">
    <property type="entry name" value="DHR-2_Lobe_C"/>
    <property type="match status" value="1"/>
</dbReference>
<dbReference type="GO" id="GO:0007264">
    <property type="term" value="P:small GTPase-mediated signal transduction"/>
    <property type="evidence" value="ECO:0007669"/>
    <property type="project" value="InterPro"/>
</dbReference>
<dbReference type="Pfam" id="PF25338">
    <property type="entry name" value="C2_DCK_4th"/>
    <property type="match status" value="1"/>
</dbReference>
<dbReference type="EMBL" id="HG937692">
    <property type="protein sequence ID" value="CDP36463.1"/>
    <property type="molecule type" value="Genomic_DNA"/>
</dbReference>
<evidence type="ECO:0000256" key="1">
    <source>
        <dbReference type="ARBA" id="ARBA00022553"/>
    </source>
</evidence>
<evidence type="ECO:0000256" key="3">
    <source>
        <dbReference type="SAM" id="MobiDB-lite"/>
    </source>
</evidence>
<dbReference type="PhylomeDB" id="A0A060T669"/>
<dbReference type="InterPro" id="IPR046773">
    <property type="entry name" value="DOCKER_Lobe_C"/>
</dbReference>
<dbReference type="Pfam" id="PF23554">
    <property type="entry name" value="TPR_DOCK"/>
    <property type="match status" value="1"/>
</dbReference>
<reference evidence="5" key="1">
    <citation type="submission" date="2014-02" db="EMBL/GenBank/DDBJ databases">
        <authorList>
            <person name="Genoscope - CEA"/>
        </authorList>
    </citation>
    <scope>NUCLEOTIDE SEQUENCE</scope>
    <source>
        <strain evidence="5">LS3</strain>
    </source>
</reference>
<dbReference type="InterPro" id="IPR043161">
    <property type="entry name" value="DOCK_C_lobe_A"/>
</dbReference>
<dbReference type="Gene3D" id="1.25.40.410">
    <property type="match status" value="1"/>
</dbReference>
<dbReference type="CDD" id="cd11684">
    <property type="entry name" value="DHR2_DOCK"/>
    <property type="match status" value="1"/>
</dbReference>
<dbReference type="InterPro" id="IPR027357">
    <property type="entry name" value="DOCKER_dom"/>
</dbReference>
<name>A0A060T669_BLAAD</name>
<dbReference type="InterPro" id="IPR043162">
    <property type="entry name" value="DOCK_C_lobe_C"/>
</dbReference>
<comment type="similarity">
    <text evidence="2">Belongs to the DOCK family.</text>
</comment>
<dbReference type="PANTHER" id="PTHR45653">
    <property type="entry name" value="DEDICATOR OF CYTOKINESIS"/>
    <property type="match status" value="1"/>
</dbReference>
<dbReference type="InterPro" id="IPR026791">
    <property type="entry name" value="DOCK"/>
</dbReference>
<reference evidence="5" key="2">
    <citation type="submission" date="2014-06" db="EMBL/GenBank/DDBJ databases">
        <title>The complete genome of Blastobotrys (Arxula) adeninivorans LS3 - a yeast of biotechnological interest.</title>
        <authorList>
            <person name="Kunze G."/>
            <person name="Gaillardin C."/>
            <person name="Czernicka M."/>
            <person name="Durrens P."/>
            <person name="Martin T."/>
            <person name="Boer E."/>
            <person name="Gabaldon T."/>
            <person name="Cruz J."/>
            <person name="Talla E."/>
            <person name="Marck C."/>
            <person name="Goffeau A."/>
            <person name="Barbe V."/>
            <person name="Baret P."/>
            <person name="Baronian K."/>
            <person name="Beier S."/>
            <person name="Bleykasten C."/>
            <person name="Bode R."/>
            <person name="Casaregola S."/>
            <person name="Despons L."/>
            <person name="Fairhead C."/>
            <person name="Giersberg M."/>
            <person name="Gierski P."/>
            <person name="Hahnel U."/>
            <person name="Hartmann A."/>
            <person name="Jankowska D."/>
            <person name="Jubin C."/>
            <person name="Jung P."/>
            <person name="Lafontaine I."/>
            <person name="Leh-Louis V."/>
            <person name="Lemaire M."/>
            <person name="Marcet-Houben M."/>
            <person name="Mascher M."/>
            <person name="Morel G."/>
            <person name="Richard G.-F."/>
            <person name="Riechen J."/>
            <person name="Sacerdot C."/>
            <person name="Sarkar A."/>
            <person name="Savel G."/>
            <person name="Schacherer J."/>
            <person name="Sherman D."/>
            <person name="Straub M.-L."/>
            <person name="Stein N."/>
            <person name="Thierry A."/>
            <person name="Trautwein-Schult A."/>
            <person name="Westhof E."/>
            <person name="Worch S."/>
            <person name="Dujon B."/>
            <person name="Souciet J.-L."/>
            <person name="Wincker P."/>
            <person name="Scholz U."/>
            <person name="Neuveglise N."/>
        </authorList>
    </citation>
    <scope>NUCLEOTIDE SEQUENCE</scope>
    <source>
        <strain evidence="5">LS3</strain>
    </source>
</reference>
<dbReference type="InterPro" id="IPR032376">
    <property type="entry name" value="DOCK_N"/>
</dbReference>
<evidence type="ECO:0000259" key="4">
    <source>
        <dbReference type="PROSITE" id="PS51651"/>
    </source>
</evidence>
<dbReference type="GO" id="GO:0005737">
    <property type="term" value="C:cytoplasm"/>
    <property type="evidence" value="ECO:0007669"/>
    <property type="project" value="TreeGrafter"/>
</dbReference>
<keyword evidence="1" id="KW-0597">Phosphoprotein</keyword>
<dbReference type="GO" id="GO:0031267">
    <property type="term" value="F:small GTPase binding"/>
    <property type="evidence" value="ECO:0007669"/>
    <property type="project" value="TreeGrafter"/>
</dbReference>
<gene>
    <name evidence="5" type="ORF">GNLVRS02_ARAD1B13552g</name>
</gene>